<name>A0AAE0L239_9CHLO</name>
<accession>A0AAE0L239</accession>
<organism evidence="2 3">
    <name type="scientific">Cymbomonas tetramitiformis</name>
    <dbReference type="NCBI Taxonomy" id="36881"/>
    <lineage>
        <taxon>Eukaryota</taxon>
        <taxon>Viridiplantae</taxon>
        <taxon>Chlorophyta</taxon>
        <taxon>Pyramimonadophyceae</taxon>
        <taxon>Pyramimonadales</taxon>
        <taxon>Pyramimonadaceae</taxon>
        <taxon>Cymbomonas</taxon>
    </lineage>
</organism>
<keyword evidence="3" id="KW-1185">Reference proteome</keyword>
<dbReference type="Proteomes" id="UP001190700">
    <property type="component" value="Unassembled WGS sequence"/>
</dbReference>
<dbReference type="EMBL" id="LGRX02011308">
    <property type="protein sequence ID" value="KAK3269072.1"/>
    <property type="molecule type" value="Genomic_DNA"/>
</dbReference>
<evidence type="ECO:0000313" key="3">
    <source>
        <dbReference type="Proteomes" id="UP001190700"/>
    </source>
</evidence>
<reference evidence="2 3" key="1">
    <citation type="journal article" date="2015" name="Genome Biol. Evol.">
        <title>Comparative Genomics of a Bacterivorous Green Alga Reveals Evolutionary Causalities and Consequences of Phago-Mixotrophic Mode of Nutrition.</title>
        <authorList>
            <person name="Burns J.A."/>
            <person name="Paasch A."/>
            <person name="Narechania A."/>
            <person name="Kim E."/>
        </authorList>
    </citation>
    <scope>NUCLEOTIDE SEQUENCE [LARGE SCALE GENOMIC DNA]</scope>
    <source>
        <strain evidence="2 3">PLY_AMNH</strain>
    </source>
</reference>
<evidence type="ECO:0000313" key="2">
    <source>
        <dbReference type="EMBL" id="KAK3269072.1"/>
    </source>
</evidence>
<gene>
    <name evidence="2" type="ORF">CYMTET_22463</name>
</gene>
<dbReference type="AlphaFoldDB" id="A0AAE0L239"/>
<comment type="caution">
    <text evidence="2">The sequence shown here is derived from an EMBL/GenBank/DDBJ whole genome shotgun (WGS) entry which is preliminary data.</text>
</comment>
<sequence length="86" mass="8805">MDEGTAGDDEGRELAFPLSAGSPKSPAAEEQSGASPQQMMSLAREGVLNLMGASRRAARLLEGAVGTERTAGKGVDDGWGVSEEVV</sequence>
<proteinExistence type="predicted"/>
<feature type="region of interest" description="Disordered" evidence="1">
    <location>
        <begin position="1"/>
        <end position="38"/>
    </location>
</feature>
<protein>
    <submittedName>
        <fullName evidence="2">Uncharacterized protein</fullName>
    </submittedName>
</protein>
<feature type="compositionally biased region" description="Acidic residues" evidence="1">
    <location>
        <begin position="1"/>
        <end position="11"/>
    </location>
</feature>
<evidence type="ECO:0000256" key="1">
    <source>
        <dbReference type="SAM" id="MobiDB-lite"/>
    </source>
</evidence>